<evidence type="ECO:0000313" key="5">
    <source>
        <dbReference type="Proteomes" id="UP000092444"/>
    </source>
</evidence>
<dbReference type="Gene3D" id="3.30.710.10">
    <property type="entry name" value="Potassium Channel Kv1.1, Chain A"/>
    <property type="match status" value="1"/>
</dbReference>
<dbReference type="CDD" id="cd18495">
    <property type="entry name" value="BACK_GCL"/>
    <property type="match status" value="1"/>
</dbReference>
<protein>
    <recommendedName>
        <fullName evidence="3">BTB domain-containing protein</fullName>
    </recommendedName>
</protein>
<dbReference type="PhylomeDB" id="A0A1B0FM43"/>
<dbReference type="PANTHER" id="PTHR23231">
    <property type="entry name" value="GERM CELL-LESS PROTEIN"/>
    <property type="match status" value="1"/>
</dbReference>
<dbReference type="Pfam" id="PF00651">
    <property type="entry name" value="BTB"/>
    <property type="match status" value="1"/>
</dbReference>
<dbReference type="EMBL" id="CCAG010006681">
    <property type="status" value="NOT_ANNOTATED_CDS"/>
    <property type="molecule type" value="Genomic_DNA"/>
</dbReference>
<name>A0A1B0FM43_GLOMM</name>
<dbReference type="InterPro" id="IPR000210">
    <property type="entry name" value="BTB/POZ_dom"/>
</dbReference>
<sequence length="504" mass="57678">MGQVIIKLKRPLDLCSDSVVNTLNSRRKRKATADANNSHEENNSYGSKTPKIRRLLSTTQYIYQELYNEQKTSDVTIMALNKVWYLHKVYLSQSPYFSCMFNGSWQESCQDFVHIIILDENITLEALDAVFGSLYLGEIEIDDKSVISIIAAATLFILDNIINKCTELMADTINADTVISYYDAACQYNCPIIRKSTFKWLEINLLSVYAKYRNILKYISIDLMTALISSPDLYVIESEFSLYTMLRAWVYLRLHPDCDLEEFQGRKECQQQQAQQPPLDMAAAFTGNDHSSHAIQSFFLKRKETSSFLLTLEGQQYLKPFRALRTQYLITSYLGLKSILNDNIIPKDWIHNHVMTHWSSILKVNNLPEEGSQNLSLHKFNENSARAGRLVFGPERQKWCCAGIHSSLDLVLVCCSQVLKIRRHIASERKHLQNLQTESQFMIRASITSVNAQRQPMFTQKSTVTSLSLEKNEKVILIKMDPKLAYPLLVSVNLLVVPPTASNV</sequence>
<dbReference type="SUPFAM" id="SSF54695">
    <property type="entry name" value="POZ domain"/>
    <property type="match status" value="1"/>
</dbReference>
<feature type="region of interest" description="Disordered" evidence="2">
    <location>
        <begin position="26"/>
        <end position="48"/>
    </location>
</feature>
<proteinExistence type="predicted"/>
<dbReference type="SMART" id="SM00225">
    <property type="entry name" value="BTB"/>
    <property type="match status" value="1"/>
</dbReference>
<dbReference type="InterPro" id="IPR043380">
    <property type="entry name" value="Gcl-like"/>
</dbReference>
<accession>A0A1B0FM43</accession>
<dbReference type="EnsemblMetazoa" id="GMOY004910-RA">
    <property type="protein sequence ID" value="GMOY004910-PA"/>
    <property type="gene ID" value="GMOY004910"/>
</dbReference>
<organism evidence="4 5">
    <name type="scientific">Glossina morsitans morsitans</name>
    <name type="common">Savannah tsetse fly</name>
    <dbReference type="NCBI Taxonomy" id="37546"/>
    <lineage>
        <taxon>Eukaryota</taxon>
        <taxon>Metazoa</taxon>
        <taxon>Ecdysozoa</taxon>
        <taxon>Arthropoda</taxon>
        <taxon>Hexapoda</taxon>
        <taxon>Insecta</taxon>
        <taxon>Pterygota</taxon>
        <taxon>Neoptera</taxon>
        <taxon>Endopterygota</taxon>
        <taxon>Diptera</taxon>
        <taxon>Brachycera</taxon>
        <taxon>Muscomorpha</taxon>
        <taxon>Hippoboscoidea</taxon>
        <taxon>Glossinidae</taxon>
        <taxon>Glossina</taxon>
    </lineage>
</organism>
<dbReference type="PROSITE" id="PS50097">
    <property type="entry name" value="BTB"/>
    <property type="match status" value="1"/>
</dbReference>
<dbReference type="InterPro" id="IPR011333">
    <property type="entry name" value="SKP1/BTB/POZ_sf"/>
</dbReference>
<dbReference type="AlphaFoldDB" id="A0A1B0FM43"/>
<feature type="domain" description="BTB" evidence="3">
    <location>
        <begin position="73"/>
        <end position="143"/>
    </location>
</feature>
<dbReference type="GO" id="GO:0007281">
    <property type="term" value="P:germ cell development"/>
    <property type="evidence" value="ECO:0007669"/>
    <property type="project" value="InterPro"/>
</dbReference>
<dbReference type="PANTHER" id="PTHR23231:SF17">
    <property type="entry name" value="BTB DOMAIN-CONTAINING PROTEIN"/>
    <property type="match status" value="1"/>
</dbReference>
<evidence type="ECO:0000256" key="2">
    <source>
        <dbReference type="SAM" id="MobiDB-lite"/>
    </source>
</evidence>
<evidence type="ECO:0000259" key="3">
    <source>
        <dbReference type="PROSITE" id="PS50097"/>
    </source>
</evidence>
<dbReference type="VEuPathDB" id="VectorBase:GMOY004910"/>
<keyword evidence="1" id="KW-0217">Developmental protein</keyword>
<dbReference type="Proteomes" id="UP000092444">
    <property type="component" value="Unassembled WGS sequence"/>
</dbReference>
<reference evidence="4" key="1">
    <citation type="submission" date="2020-05" db="UniProtKB">
        <authorList>
            <consortium name="EnsemblMetazoa"/>
        </authorList>
    </citation>
    <scope>IDENTIFICATION</scope>
    <source>
        <strain evidence="4">Yale</strain>
    </source>
</reference>
<evidence type="ECO:0000313" key="4">
    <source>
        <dbReference type="EnsemblMetazoa" id="GMOY004910-PA"/>
    </source>
</evidence>
<evidence type="ECO:0000256" key="1">
    <source>
        <dbReference type="ARBA" id="ARBA00022473"/>
    </source>
</evidence>
<keyword evidence="5" id="KW-1185">Reference proteome</keyword>